<accession>A0A392V5A8</accession>
<organism evidence="1 2">
    <name type="scientific">Trifolium medium</name>
    <dbReference type="NCBI Taxonomy" id="97028"/>
    <lineage>
        <taxon>Eukaryota</taxon>
        <taxon>Viridiplantae</taxon>
        <taxon>Streptophyta</taxon>
        <taxon>Embryophyta</taxon>
        <taxon>Tracheophyta</taxon>
        <taxon>Spermatophyta</taxon>
        <taxon>Magnoliopsida</taxon>
        <taxon>eudicotyledons</taxon>
        <taxon>Gunneridae</taxon>
        <taxon>Pentapetalae</taxon>
        <taxon>rosids</taxon>
        <taxon>fabids</taxon>
        <taxon>Fabales</taxon>
        <taxon>Fabaceae</taxon>
        <taxon>Papilionoideae</taxon>
        <taxon>50 kb inversion clade</taxon>
        <taxon>NPAAA clade</taxon>
        <taxon>Hologalegina</taxon>
        <taxon>IRL clade</taxon>
        <taxon>Trifolieae</taxon>
        <taxon>Trifolium</taxon>
    </lineage>
</organism>
<evidence type="ECO:0000313" key="1">
    <source>
        <dbReference type="EMBL" id="MCI82632.1"/>
    </source>
</evidence>
<protein>
    <submittedName>
        <fullName evidence="1">Uncharacterized protein</fullName>
    </submittedName>
</protein>
<dbReference type="EMBL" id="LXQA011048282">
    <property type="protein sequence ID" value="MCI82632.1"/>
    <property type="molecule type" value="Genomic_DNA"/>
</dbReference>
<keyword evidence="2" id="KW-1185">Reference proteome</keyword>
<dbReference type="AlphaFoldDB" id="A0A392V5A8"/>
<evidence type="ECO:0000313" key="2">
    <source>
        <dbReference type="Proteomes" id="UP000265520"/>
    </source>
</evidence>
<dbReference type="Proteomes" id="UP000265520">
    <property type="component" value="Unassembled WGS sequence"/>
</dbReference>
<proteinExistence type="predicted"/>
<name>A0A392V5A8_9FABA</name>
<reference evidence="1 2" key="1">
    <citation type="journal article" date="2018" name="Front. Plant Sci.">
        <title>Red Clover (Trifolium pratense) and Zigzag Clover (T. medium) - A Picture of Genomic Similarities and Differences.</title>
        <authorList>
            <person name="Dluhosova J."/>
            <person name="Istvanek J."/>
            <person name="Nedelnik J."/>
            <person name="Repkova J."/>
        </authorList>
    </citation>
    <scope>NUCLEOTIDE SEQUENCE [LARGE SCALE GENOMIC DNA]</scope>
    <source>
        <strain evidence="2">cv. 10/8</strain>
        <tissue evidence="1">Leaf</tissue>
    </source>
</reference>
<sequence>ALSELDDLKSVGIHNVDGAARIYKNSANFKVGHVCPDEERNVRIGRPSGELLEIECKRQGFALCLVE</sequence>
<feature type="non-terminal residue" evidence="1">
    <location>
        <position position="67"/>
    </location>
</feature>
<feature type="non-terminal residue" evidence="1">
    <location>
        <position position="1"/>
    </location>
</feature>
<comment type="caution">
    <text evidence="1">The sequence shown here is derived from an EMBL/GenBank/DDBJ whole genome shotgun (WGS) entry which is preliminary data.</text>
</comment>